<evidence type="ECO:0000313" key="3">
    <source>
        <dbReference type="EMBL" id="CEA08275.1"/>
    </source>
</evidence>
<evidence type="ECO:0000259" key="1">
    <source>
        <dbReference type="Pfam" id="PF13622"/>
    </source>
</evidence>
<dbReference type="EMBL" id="LN483070">
    <property type="protein sequence ID" value="CEA08275.1"/>
    <property type="molecule type" value="Genomic_DNA"/>
</dbReference>
<feature type="domain" description="Acyl-CoA thioesterase-like N-terminal HotDog" evidence="1">
    <location>
        <begin position="22"/>
        <end position="103"/>
    </location>
</feature>
<dbReference type="InterPro" id="IPR049449">
    <property type="entry name" value="TesB_ACOT8-like_N"/>
</dbReference>
<dbReference type="Gene3D" id="2.40.160.210">
    <property type="entry name" value="Acyl-CoA thioesterase, double hotdog domain"/>
    <property type="match status" value="1"/>
</dbReference>
<dbReference type="Pfam" id="PF13622">
    <property type="entry name" value="4HBT_3"/>
    <property type="match status" value="1"/>
</dbReference>
<protein>
    <recommendedName>
        <fullName evidence="4">Thioesterase superfamily protein</fullName>
    </recommendedName>
</protein>
<dbReference type="InterPro" id="IPR042171">
    <property type="entry name" value="Acyl-CoA_hotdog"/>
</dbReference>
<reference evidence="3" key="1">
    <citation type="submission" date="2014-07" db="EMBL/GenBank/DDBJ databases">
        <authorList>
            <person name="Urmite Genomes Urmite Genomes"/>
        </authorList>
    </citation>
    <scope>NUCLEOTIDE SEQUENCE</scope>
    <source>
        <strain evidence="3">11W110_air</strain>
    </source>
</reference>
<evidence type="ECO:0008006" key="4">
    <source>
        <dbReference type="Google" id="ProtNLM"/>
    </source>
</evidence>
<proteinExistence type="predicted"/>
<organism evidence="3">
    <name type="scientific">Arthrobacter saudimassiliensis</name>
    <dbReference type="NCBI Taxonomy" id="1461584"/>
    <lineage>
        <taxon>Bacteria</taxon>
        <taxon>Bacillati</taxon>
        <taxon>Actinomycetota</taxon>
        <taxon>Actinomycetes</taxon>
        <taxon>Micrococcales</taxon>
        <taxon>Micrococcaceae</taxon>
        <taxon>Arthrobacter</taxon>
    </lineage>
</organism>
<sequence>MADAYYRPLGEGSFESTIHAQGAWNPDEQHMAPVSGLLAHCLEQCSPRPDLRIARISYEILGLIPGGSFDITTKVTRPGRTIELVEAEMVADGRTAVRATAWRLATRPTDAVAAVEDEPMPGPEHAGGHEGMTEWPGGYIASLELRALPGLRPGRGRAWLRTPHPLVENTPVSDLARLIGLVDTANGIATRVPPGGDSWMFPNVDLQVHLYRQPAGEWLGLDTQVTFGADGIGLTSSVLHDLDGPFGRSEQILTVRPLGAAAGQG</sequence>
<dbReference type="SUPFAM" id="SSF54637">
    <property type="entry name" value="Thioesterase/thiol ester dehydrase-isomerase"/>
    <property type="match status" value="1"/>
</dbReference>
<evidence type="ECO:0000259" key="2">
    <source>
        <dbReference type="Pfam" id="PF20789"/>
    </source>
</evidence>
<feature type="domain" description="Acyl-CoA thioesterase-like C-terminal" evidence="2">
    <location>
        <begin position="128"/>
        <end position="255"/>
    </location>
</feature>
<dbReference type="InterPro" id="IPR049450">
    <property type="entry name" value="ACOT8-like_C"/>
</dbReference>
<dbReference type="PATRIC" id="fig|1461584.3.peg.1604"/>
<dbReference type="Pfam" id="PF20789">
    <property type="entry name" value="4HBT_3C"/>
    <property type="match status" value="1"/>
</dbReference>
<accession>A0A078MPW3</accession>
<dbReference type="AlphaFoldDB" id="A0A078MPW3"/>
<dbReference type="InterPro" id="IPR029069">
    <property type="entry name" value="HotDog_dom_sf"/>
</dbReference>
<gene>
    <name evidence="3" type="ORF">BN1051_01615</name>
</gene>
<name>A0A078MPW3_9MICC</name>